<keyword evidence="3" id="KW-1185">Reference proteome</keyword>
<evidence type="ECO:0000256" key="1">
    <source>
        <dbReference type="SAM" id="Coils"/>
    </source>
</evidence>
<evidence type="ECO:0000313" key="3">
    <source>
        <dbReference type="Proteomes" id="UP000053424"/>
    </source>
</evidence>
<dbReference type="OrthoDB" id="3065671at2759"/>
<reference evidence="3" key="2">
    <citation type="submission" date="2015-01" db="EMBL/GenBank/DDBJ databases">
        <title>Evolutionary Origins and Diversification of the Mycorrhizal Mutualists.</title>
        <authorList>
            <consortium name="DOE Joint Genome Institute"/>
            <consortium name="Mycorrhizal Genomics Consortium"/>
            <person name="Kohler A."/>
            <person name="Kuo A."/>
            <person name="Nagy L.G."/>
            <person name="Floudas D."/>
            <person name="Copeland A."/>
            <person name="Barry K.W."/>
            <person name="Cichocki N."/>
            <person name="Veneault-Fourrey C."/>
            <person name="LaButti K."/>
            <person name="Lindquist E.A."/>
            <person name="Lipzen A."/>
            <person name="Lundell T."/>
            <person name="Morin E."/>
            <person name="Murat C."/>
            <person name="Riley R."/>
            <person name="Ohm R."/>
            <person name="Sun H."/>
            <person name="Tunlid A."/>
            <person name="Henrissat B."/>
            <person name="Grigoriev I.V."/>
            <person name="Hibbett D.S."/>
            <person name="Martin F."/>
        </authorList>
    </citation>
    <scope>NUCLEOTIDE SEQUENCE [LARGE SCALE GENOMIC DNA]</scope>
    <source>
        <strain evidence="3">h7</strain>
    </source>
</reference>
<dbReference type="STRING" id="686832.A0A0C3CIM2"/>
<keyword evidence="1" id="KW-0175">Coiled coil</keyword>
<gene>
    <name evidence="2" type="ORF">M413DRAFT_81710</name>
</gene>
<dbReference type="Proteomes" id="UP000053424">
    <property type="component" value="Unassembled WGS sequence"/>
</dbReference>
<evidence type="ECO:0000313" key="2">
    <source>
        <dbReference type="EMBL" id="KIM48585.1"/>
    </source>
</evidence>
<name>A0A0C3CIM2_HEBCY</name>
<dbReference type="HOGENOM" id="CLU_1082037_0_0_1"/>
<feature type="coiled-coil region" evidence="1">
    <location>
        <begin position="46"/>
        <end position="73"/>
    </location>
</feature>
<dbReference type="EMBL" id="KN831768">
    <property type="protein sequence ID" value="KIM48585.1"/>
    <property type="molecule type" value="Genomic_DNA"/>
</dbReference>
<sequence>MRELQAAKDETLAYKNSTVQINKDLERLAKDLNATTSAHKSLVLRHDRTRSELEMARDDFNKLREEKRGWQEQFDVMHHKVVRAERRIRCLDHLTNARFEARQDDVFGLPLRTKKMAALSPDPSAEVLKAILSLNAEIQQLAKFFVENHLERAVFCPTQRQSSHVVKAKTMLGDDLTQMLQAQSEMKALTSYQLLMTVVFEVFLVHWCSSIIEGWYPERPSFSDLLVELALQSAGITSSTSPSELFLDIYHPSFFIA</sequence>
<protein>
    <submittedName>
        <fullName evidence="2">Uncharacterized protein</fullName>
    </submittedName>
</protein>
<reference evidence="2 3" key="1">
    <citation type="submission" date="2014-04" db="EMBL/GenBank/DDBJ databases">
        <authorList>
            <consortium name="DOE Joint Genome Institute"/>
            <person name="Kuo A."/>
            <person name="Gay G."/>
            <person name="Dore J."/>
            <person name="Kohler A."/>
            <person name="Nagy L.G."/>
            <person name="Floudas D."/>
            <person name="Copeland A."/>
            <person name="Barry K.W."/>
            <person name="Cichocki N."/>
            <person name="Veneault-Fourrey C."/>
            <person name="LaButti K."/>
            <person name="Lindquist E.A."/>
            <person name="Lipzen A."/>
            <person name="Lundell T."/>
            <person name="Morin E."/>
            <person name="Murat C."/>
            <person name="Sun H."/>
            <person name="Tunlid A."/>
            <person name="Henrissat B."/>
            <person name="Grigoriev I.V."/>
            <person name="Hibbett D.S."/>
            <person name="Martin F."/>
            <person name="Nordberg H.P."/>
            <person name="Cantor M.N."/>
            <person name="Hua S.X."/>
        </authorList>
    </citation>
    <scope>NUCLEOTIDE SEQUENCE [LARGE SCALE GENOMIC DNA]</scope>
    <source>
        <strain evidence="3">h7</strain>
    </source>
</reference>
<accession>A0A0C3CIM2</accession>
<proteinExistence type="predicted"/>
<organism evidence="2 3">
    <name type="scientific">Hebeloma cylindrosporum</name>
    <dbReference type="NCBI Taxonomy" id="76867"/>
    <lineage>
        <taxon>Eukaryota</taxon>
        <taxon>Fungi</taxon>
        <taxon>Dikarya</taxon>
        <taxon>Basidiomycota</taxon>
        <taxon>Agaricomycotina</taxon>
        <taxon>Agaricomycetes</taxon>
        <taxon>Agaricomycetidae</taxon>
        <taxon>Agaricales</taxon>
        <taxon>Agaricineae</taxon>
        <taxon>Hymenogastraceae</taxon>
        <taxon>Hebeloma</taxon>
    </lineage>
</organism>
<dbReference type="AlphaFoldDB" id="A0A0C3CIM2"/>